<sequence length="91" mass="10938">MRRNSFNLIEQIFTRKLFQKGIRSKKRNLNQIHFLSGIFLTYLNLTVQAIEQKTSKKAFVNESNLTVFRHYILKLKIIMIDNFLIKKHLKN</sequence>
<dbReference type="Proteomes" id="UP000276133">
    <property type="component" value="Unassembled WGS sequence"/>
</dbReference>
<evidence type="ECO:0000313" key="2">
    <source>
        <dbReference type="Proteomes" id="UP000276133"/>
    </source>
</evidence>
<gene>
    <name evidence="1" type="ORF">BpHYR1_019974</name>
</gene>
<comment type="caution">
    <text evidence="1">The sequence shown here is derived from an EMBL/GenBank/DDBJ whole genome shotgun (WGS) entry which is preliminary data.</text>
</comment>
<reference evidence="1 2" key="1">
    <citation type="journal article" date="2018" name="Sci. Rep.">
        <title>Genomic signatures of local adaptation to the degree of environmental predictability in rotifers.</title>
        <authorList>
            <person name="Franch-Gras L."/>
            <person name="Hahn C."/>
            <person name="Garcia-Roger E.M."/>
            <person name="Carmona M.J."/>
            <person name="Serra M."/>
            <person name="Gomez A."/>
        </authorList>
    </citation>
    <scope>NUCLEOTIDE SEQUENCE [LARGE SCALE GENOMIC DNA]</scope>
    <source>
        <strain evidence="1">HYR1</strain>
    </source>
</reference>
<protein>
    <submittedName>
        <fullName evidence="1">Uncharacterized protein</fullName>
    </submittedName>
</protein>
<dbReference type="AlphaFoldDB" id="A0A3M7PR66"/>
<keyword evidence="2" id="KW-1185">Reference proteome</keyword>
<proteinExistence type="predicted"/>
<dbReference type="EMBL" id="REGN01009389">
    <property type="protein sequence ID" value="RNA01271.1"/>
    <property type="molecule type" value="Genomic_DNA"/>
</dbReference>
<name>A0A3M7PR66_BRAPC</name>
<accession>A0A3M7PR66</accession>
<evidence type="ECO:0000313" key="1">
    <source>
        <dbReference type="EMBL" id="RNA01271.1"/>
    </source>
</evidence>
<organism evidence="1 2">
    <name type="scientific">Brachionus plicatilis</name>
    <name type="common">Marine rotifer</name>
    <name type="synonym">Brachionus muelleri</name>
    <dbReference type="NCBI Taxonomy" id="10195"/>
    <lineage>
        <taxon>Eukaryota</taxon>
        <taxon>Metazoa</taxon>
        <taxon>Spiralia</taxon>
        <taxon>Gnathifera</taxon>
        <taxon>Rotifera</taxon>
        <taxon>Eurotatoria</taxon>
        <taxon>Monogononta</taxon>
        <taxon>Pseudotrocha</taxon>
        <taxon>Ploima</taxon>
        <taxon>Brachionidae</taxon>
        <taxon>Brachionus</taxon>
    </lineage>
</organism>